<dbReference type="Proteomes" id="UP001551695">
    <property type="component" value="Unassembled WGS sequence"/>
</dbReference>
<protein>
    <submittedName>
        <fullName evidence="1">Uncharacterized protein</fullName>
    </submittedName>
</protein>
<name>A0ABV3FS45_9NOCA</name>
<sequence length="120" mass="12609">MVFNIGSQQGNINNVAGDQTIHGGQHGTFVSAQAVEFATELAAALHRSVGMEQAAADADAVQNELRRPHPDRRSVADRLIRIARAVTAVTGMTAAVRTPLVGLARWLGELGTPIFAALGL</sequence>
<gene>
    <name evidence="1" type="ORF">AB0I48_11715</name>
</gene>
<organism evidence="1 2">
    <name type="scientific">Nocardia aurea</name>
    <dbReference type="NCBI Taxonomy" id="2144174"/>
    <lineage>
        <taxon>Bacteria</taxon>
        <taxon>Bacillati</taxon>
        <taxon>Actinomycetota</taxon>
        <taxon>Actinomycetes</taxon>
        <taxon>Mycobacteriales</taxon>
        <taxon>Nocardiaceae</taxon>
        <taxon>Nocardia</taxon>
    </lineage>
</organism>
<evidence type="ECO:0000313" key="2">
    <source>
        <dbReference type="Proteomes" id="UP001551695"/>
    </source>
</evidence>
<evidence type="ECO:0000313" key="1">
    <source>
        <dbReference type="EMBL" id="MEV0708225.1"/>
    </source>
</evidence>
<keyword evidence="2" id="KW-1185">Reference proteome</keyword>
<dbReference type="RefSeq" id="WP_357782685.1">
    <property type="nucleotide sequence ID" value="NZ_JBFAKC010000004.1"/>
</dbReference>
<reference evidence="1 2" key="1">
    <citation type="submission" date="2024-06" db="EMBL/GenBank/DDBJ databases">
        <title>The Natural Products Discovery Center: Release of the First 8490 Sequenced Strains for Exploring Actinobacteria Biosynthetic Diversity.</title>
        <authorList>
            <person name="Kalkreuter E."/>
            <person name="Kautsar S.A."/>
            <person name="Yang D."/>
            <person name="Bader C.D."/>
            <person name="Teijaro C.N."/>
            <person name="Fluegel L."/>
            <person name="Davis C.M."/>
            <person name="Simpson J.R."/>
            <person name="Lauterbach L."/>
            <person name="Steele A.D."/>
            <person name="Gui C."/>
            <person name="Meng S."/>
            <person name="Li G."/>
            <person name="Viehrig K."/>
            <person name="Ye F."/>
            <person name="Su P."/>
            <person name="Kiefer A.F."/>
            <person name="Nichols A."/>
            <person name="Cepeda A.J."/>
            <person name="Yan W."/>
            <person name="Fan B."/>
            <person name="Jiang Y."/>
            <person name="Adhikari A."/>
            <person name="Zheng C.-J."/>
            <person name="Schuster L."/>
            <person name="Cowan T.M."/>
            <person name="Smanski M.J."/>
            <person name="Chevrette M.G."/>
            <person name="De Carvalho L.P.S."/>
            <person name="Shen B."/>
        </authorList>
    </citation>
    <scope>NUCLEOTIDE SEQUENCE [LARGE SCALE GENOMIC DNA]</scope>
    <source>
        <strain evidence="1 2">NPDC050403</strain>
    </source>
</reference>
<accession>A0ABV3FS45</accession>
<dbReference type="EMBL" id="JBFAKC010000004">
    <property type="protein sequence ID" value="MEV0708225.1"/>
    <property type="molecule type" value="Genomic_DNA"/>
</dbReference>
<proteinExistence type="predicted"/>
<comment type="caution">
    <text evidence="1">The sequence shown here is derived from an EMBL/GenBank/DDBJ whole genome shotgun (WGS) entry which is preliminary data.</text>
</comment>